<dbReference type="Proteomes" id="UP000184383">
    <property type="component" value="Unassembled WGS sequence"/>
</dbReference>
<keyword evidence="3" id="KW-1185">Reference proteome</keyword>
<dbReference type="GeneID" id="63750390"/>
<dbReference type="RefSeq" id="XP_040692738.1">
    <property type="nucleotide sequence ID" value="XM_040834542.1"/>
</dbReference>
<feature type="compositionally biased region" description="Polar residues" evidence="1">
    <location>
        <begin position="72"/>
        <end position="81"/>
    </location>
</feature>
<dbReference type="EMBL" id="KV878210">
    <property type="protein sequence ID" value="OJJ39062.1"/>
    <property type="molecule type" value="Genomic_DNA"/>
</dbReference>
<evidence type="ECO:0000256" key="1">
    <source>
        <dbReference type="SAM" id="MobiDB-lite"/>
    </source>
</evidence>
<reference evidence="3" key="1">
    <citation type="journal article" date="2017" name="Genome Biol.">
        <title>Comparative genomics reveals high biological diversity and specific adaptations in the industrially and medically important fungal genus Aspergillus.</title>
        <authorList>
            <person name="de Vries R.P."/>
            <person name="Riley R."/>
            <person name="Wiebenga A."/>
            <person name="Aguilar-Osorio G."/>
            <person name="Amillis S."/>
            <person name="Uchima C.A."/>
            <person name="Anderluh G."/>
            <person name="Asadollahi M."/>
            <person name="Askin M."/>
            <person name="Barry K."/>
            <person name="Battaglia E."/>
            <person name="Bayram O."/>
            <person name="Benocci T."/>
            <person name="Braus-Stromeyer S.A."/>
            <person name="Caldana C."/>
            <person name="Canovas D."/>
            <person name="Cerqueira G.C."/>
            <person name="Chen F."/>
            <person name="Chen W."/>
            <person name="Choi C."/>
            <person name="Clum A."/>
            <person name="Dos Santos R.A."/>
            <person name="Damasio A.R."/>
            <person name="Diallinas G."/>
            <person name="Emri T."/>
            <person name="Fekete E."/>
            <person name="Flipphi M."/>
            <person name="Freyberg S."/>
            <person name="Gallo A."/>
            <person name="Gournas C."/>
            <person name="Habgood R."/>
            <person name="Hainaut M."/>
            <person name="Harispe M.L."/>
            <person name="Henrissat B."/>
            <person name="Hilden K.S."/>
            <person name="Hope R."/>
            <person name="Hossain A."/>
            <person name="Karabika E."/>
            <person name="Karaffa L."/>
            <person name="Karanyi Z."/>
            <person name="Krasevec N."/>
            <person name="Kuo A."/>
            <person name="Kusch H."/>
            <person name="LaButti K."/>
            <person name="Lagendijk E.L."/>
            <person name="Lapidus A."/>
            <person name="Levasseur A."/>
            <person name="Lindquist E."/>
            <person name="Lipzen A."/>
            <person name="Logrieco A.F."/>
            <person name="MacCabe A."/>
            <person name="Maekelae M.R."/>
            <person name="Malavazi I."/>
            <person name="Melin P."/>
            <person name="Meyer V."/>
            <person name="Mielnichuk N."/>
            <person name="Miskei M."/>
            <person name="Molnar A.P."/>
            <person name="Mule G."/>
            <person name="Ngan C.Y."/>
            <person name="Orejas M."/>
            <person name="Orosz E."/>
            <person name="Ouedraogo J.P."/>
            <person name="Overkamp K.M."/>
            <person name="Park H.-S."/>
            <person name="Perrone G."/>
            <person name="Piumi F."/>
            <person name="Punt P.J."/>
            <person name="Ram A.F."/>
            <person name="Ramon A."/>
            <person name="Rauscher S."/>
            <person name="Record E."/>
            <person name="Riano-Pachon D.M."/>
            <person name="Robert V."/>
            <person name="Roehrig J."/>
            <person name="Ruller R."/>
            <person name="Salamov A."/>
            <person name="Salih N.S."/>
            <person name="Samson R.A."/>
            <person name="Sandor E."/>
            <person name="Sanguinetti M."/>
            <person name="Schuetze T."/>
            <person name="Sepcic K."/>
            <person name="Shelest E."/>
            <person name="Sherlock G."/>
            <person name="Sophianopoulou V."/>
            <person name="Squina F.M."/>
            <person name="Sun H."/>
            <person name="Susca A."/>
            <person name="Todd R.B."/>
            <person name="Tsang A."/>
            <person name="Unkles S.E."/>
            <person name="van de Wiele N."/>
            <person name="van Rossen-Uffink D."/>
            <person name="Oliveira J.V."/>
            <person name="Vesth T.C."/>
            <person name="Visser J."/>
            <person name="Yu J.-H."/>
            <person name="Zhou M."/>
            <person name="Andersen M.R."/>
            <person name="Archer D.B."/>
            <person name="Baker S.E."/>
            <person name="Benoit I."/>
            <person name="Brakhage A.A."/>
            <person name="Braus G.H."/>
            <person name="Fischer R."/>
            <person name="Frisvad J.C."/>
            <person name="Goldman G.H."/>
            <person name="Houbraken J."/>
            <person name="Oakley B."/>
            <person name="Pocsi I."/>
            <person name="Scazzocchio C."/>
            <person name="Seiboth B."/>
            <person name="vanKuyk P.A."/>
            <person name="Wortman J."/>
            <person name="Dyer P.S."/>
            <person name="Grigoriev I.V."/>
        </authorList>
    </citation>
    <scope>NUCLEOTIDE SEQUENCE [LARGE SCALE GENOMIC DNA]</scope>
    <source>
        <strain evidence="3">DTO 134E9</strain>
    </source>
</reference>
<dbReference type="AlphaFoldDB" id="A0A1L9RVW3"/>
<sequence>MTFATWRTDSLVIGLGWHGLSLSMGLGVCGMSTRYEYLDHKGSTTTMQQVKRTEYQQHTVYSSSVNNMYQANSDHISTSPTHRQKTWKLPN</sequence>
<evidence type="ECO:0000313" key="3">
    <source>
        <dbReference type="Proteomes" id="UP000184383"/>
    </source>
</evidence>
<organism evidence="2 3">
    <name type="scientific">Aspergillus wentii DTO 134E9</name>
    <dbReference type="NCBI Taxonomy" id="1073089"/>
    <lineage>
        <taxon>Eukaryota</taxon>
        <taxon>Fungi</taxon>
        <taxon>Dikarya</taxon>
        <taxon>Ascomycota</taxon>
        <taxon>Pezizomycotina</taxon>
        <taxon>Eurotiomycetes</taxon>
        <taxon>Eurotiomycetidae</taxon>
        <taxon>Eurotiales</taxon>
        <taxon>Aspergillaceae</taxon>
        <taxon>Aspergillus</taxon>
        <taxon>Aspergillus subgen. Cremei</taxon>
    </lineage>
</organism>
<accession>A0A1L9RVW3</accession>
<dbReference type="VEuPathDB" id="FungiDB:ASPWEDRAFT_36781"/>
<gene>
    <name evidence="2" type="ORF">ASPWEDRAFT_36781</name>
</gene>
<feature type="region of interest" description="Disordered" evidence="1">
    <location>
        <begin position="72"/>
        <end position="91"/>
    </location>
</feature>
<proteinExistence type="predicted"/>
<evidence type="ECO:0000313" key="2">
    <source>
        <dbReference type="EMBL" id="OJJ39062.1"/>
    </source>
</evidence>
<feature type="compositionally biased region" description="Basic residues" evidence="1">
    <location>
        <begin position="82"/>
        <end position="91"/>
    </location>
</feature>
<name>A0A1L9RVW3_ASPWE</name>
<protein>
    <submittedName>
        <fullName evidence="2">Uncharacterized protein</fullName>
    </submittedName>
</protein>